<gene>
    <name evidence="7" type="ORF">SAMN05216289_11630</name>
</gene>
<keyword evidence="8" id="KW-1185">Reference proteome</keyword>
<dbReference type="AlphaFoldDB" id="A0A1I4YBS2"/>
<feature type="transmembrane region" description="Helical" evidence="6">
    <location>
        <begin position="12"/>
        <end position="33"/>
    </location>
</feature>
<feature type="transmembrane region" description="Helical" evidence="6">
    <location>
        <begin position="289"/>
        <end position="305"/>
    </location>
</feature>
<evidence type="ECO:0000256" key="1">
    <source>
        <dbReference type="ARBA" id="ARBA00004651"/>
    </source>
</evidence>
<feature type="transmembrane region" description="Helical" evidence="6">
    <location>
        <begin position="165"/>
        <end position="185"/>
    </location>
</feature>
<dbReference type="STRING" id="578942.SAMN05216289_11630"/>
<evidence type="ECO:0000313" key="8">
    <source>
        <dbReference type="Proteomes" id="UP000198575"/>
    </source>
</evidence>
<feature type="transmembrane region" description="Helical" evidence="6">
    <location>
        <begin position="87"/>
        <end position="109"/>
    </location>
</feature>
<keyword evidence="5 6" id="KW-0472">Membrane</keyword>
<evidence type="ECO:0000256" key="4">
    <source>
        <dbReference type="ARBA" id="ARBA00022989"/>
    </source>
</evidence>
<accession>A0A1I4YBS2</accession>
<evidence type="ECO:0000256" key="5">
    <source>
        <dbReference type="ARBA" id="ARBA00023136"/>
    </source>
</evidence>
<protein>
    <recommendedName>
        <fullName evidence="9">Lysylphosphatidylglycerol synthase TM region</fullName>
    </recommendedName>
</protein>
<dbReference type="Proteomes" id="UP000198575">
    <property type="component" value="Unassembled WGS sequence"/>
</dbReference>
<sequence>MPEHARSRRRQWLIRAGVAALYIAVGVLLILIARDLDWADARKSLLALSPSRLATATACSLATYALYAGFEWLAARQVGISLPRRTVCAIGFASYACNLTLGATIGALALRVRLYAARSIAPARAASAVAFNLLTNWSGYLLVLGTALVVWPGSVPAAWPVGPGAARAIGVAAVCCWLFYLGICWRGSGRSWRIRGAELHLPKARIAGLQAVLATPVWLLSAASLALLMGDADYRVVLVSLLVSAVAGLIVRIPAGLGVTEAVMLSSLGSTLGQGHVLAALLAYRCVHYLLPLLLGLGVALVLEWRGKHGTGVRS</sequence>
<dbReference type="RefSeq" id="WP_092408139.1">
    <property type="nucleotide sequence ID" value="NZ_FOVF01000016.1"/>
</dbReference>
<name>A0A1I4YBS2_9GAMM</name>
<keyword evidence="4 6" id="KW-1133">Transmembrane helix</keyword>
<dbReference type="GO" id="GO:0005886">
    <property type="term" value="C:plasma membrane"/>
    <property type="evidence" value="ECO:0007669"/>
    <property type="project" value="UniProtKB-SubCell"/>
</dbReference>
<organism evidence="7 8">
    <name type="scientific">Dokdonella immobilis</name>
    <dbReference type="NCBI Taxonomy" id="578942"/>
    <lineage>
        <taxon>Bacteria</taxon>
        <taxon>Pseudomonadati</taxon>
        <taxon>Pseudomonadota</taxon>
        <taxon>Gammaproteobacteria</taxon>
        <taxon>Lysobacterales</taxon>
        <taxon>Rhodanobacteraceae</taxon>
        <taxon>Dokdonella</taxon>
    </lineage>
</organism>
<dbReference type="Pfam" id="PF03706">
    <property type="entry name" value="LPG_synthase_TM"/>
    <property type="match status" value="1"/>
</dbReference>
<evidence type="ECO:0000313" key="7">
    <source>
        <dbReference type="EMBL" id="SFN35173.1"/>
    </source>
</evidence>
<dbReference type="OrthoDB" id="145485at2"/>
<feature type="transmembrane region" description="Helical" evidence="6">
    <location>
        <begin position="234"/>
        <end position="251"/>
    </location>
</feature>
<dbReference type="InterPro" id="IPR022791">
    <property type="entry name" value="L-PG_synthase/AglD"/>
</dbReference>
<evidence type="ECO:0000256" key="3">
    <source>
        <dbReference type="ARBA" id="ARBA00022692"/>
    </source>
</evidence>
<keyword evidence="2" id="KW-1003">Cell membrane</keyword>
<proteinExistence type="predicted"/>
<feature type="transmembrane region" description="Helical" evidence="6">
    <location>
        <begin position="206"/>
        <end position="228"/>
    </location>
</feature>
<evidence type="ECO:0000256" key="2">
    <source>
        <dbReference type="ARBA" id="ARBA00022475"/>
    </source>
</evidence>
<evidence type="ECO:0008006" key="9">
    <source>
        <dbReference type="Google" id="ProtNLM"/>
    </source>
</evidence>
<keyword evidence="3 6" id="KW-0812">Transmembrane</keyword>
<comment type="subcellular location">
    <subcellularLocation>
        <location evidence="1">Cell membrane</location>
        <topology evidence="1">Multi-pass membrane protein</topology>
    </subcellularLocation>
</comment>
<feature type="transmembrane region" description="Helical" evidence="6">
    <location>
        <begin position="53"/>
        <end position="75"/>
    </location>
</feature>
<reference evidence="7 8" key="1">
    <citation type="submission" date="2016-10" db="EMBL/GenBank/DDBJ databases">
        <authorList>
            <person name="de Groot N.N."/>
        </authorList>
    </citation>
    <scope>NUCLEOTIDE SEQUENCE [LARGE SCALE GENOMIC DNA]</scope>
    <source>
        <strain evidence="7 8">CGMCC 1.7659</strain>
    </source>
</reference>
<dbReference type="EMBL" id="FOVF01000016">
    <property type="protein sequence ID" value="SFN35173.1"/>
    <property type="molecule type" value="Genomic_DNA"/>
</dbReference>
<evidence type="ECO:0000256" key="6">
    <source>
        <dbReference type="SAM" id="Phobius"/>
    </source>
</evidence>